<proteinExistence type="predicted"/>
<reference evidence="2 3" key="1">
    <citation type="submission" date="2016-06" db="EMBL/GenBank/DDBJ databases">
        <title>Living apart together: crosstalk between the core and supernumerary genomes in a fungal plant pathogen.</title>
        <authorList>
            <person name="Vanheule A."/>
            <person name="Audenaert K."/>
            <person name="Warris S."/>
            <person name="Van De Geest H."/>
            <person name="Schijlen E."/>
            <person name="Hofte M."/>
            <person name="De Saeger S."/>
            <person name="Haesaert G."/>
            <person name="Waalwijk C."/>
            <person name="Van Der Lee T."/>
        </authorList>
    </citation>
    <scope>NUCLEOTIDE SEQUENCE [LARGE SCALE GENOMIC DNA]</scope>
    <source>
        <strain evidence="2 3">2516</strain>
    </source>
</reference>
<dbReference type="AlphaFoldDB" id="A0A1B8AFE1"/>
<gene>
    <name evidence="2" type="ORF">FPOA_10926</name>
</gene>
<evidence type="ECO:0000313" key="2">
    <source>
        <dbReference type="EMBL" id="OBS19202.1"/>
    </source>
</evidence>
<feature type="region of interest" description="Disordered" evidence="1">
    <location>
        <begin position="24"/>
        <end position="44"/>
    </location>
</feature>
<protein>
    <submittedName>
        <fullName evidence="2">Uncharacterized protein</fullName>
    </submittedName>
</protein>
<dbReference type="EMBL" id="LYXU01000004">
    <property type="protein sequence ID" value="OBS19202.1"/>
    <property type="molecule type" value="Genomic_DNA"/>
</dbReference>
<name>A0A1B8AFE1_FUSPO</name>
<comment type="caution">
    <text evidence="2">The sequence shown here is derived from an EMBL/GenBank/DDBJ whole genome shotgun (WGS) entry which is preliminary data.</text>
</comment>
<evidence type="ECO:0000313" key="3">
    <source>
        <dbReference type="Proteomes" id="UP000091967"/>
    </source>
</evidence>
<sequence length="107" mass="12071">MTCDSTYFTRCCLVRSVGLGSRLAEQQKKKNKEESVDHVEETHQDDIHVLDPMLNAPCFGCKNKRQRTPQAFQVTTEPPCSQRRCCIIVGRAGAWRSSQLRSLADAT</sequence>
<feature type="compositionally biased region" description="Basic and acidic residues" evidence="1">
    <location>
        <begin position="25"/>
        <end position="44"/>
    </location>
</feature>
<organism evidence="2 3">
    <name type="scientific">Fusarium poae</name>
    <dbReference type="NCBI Taxonomy" id="36050"/>
    <lineage>
        <taxon>Eukaryota</taxon>
        <taxon>Fungi</taxon>
        <taxon>Dikarya</taxon>
        <taxon>Ascomycota</taxon>
        <taxon>Pezizomycotina</taxon>
        <taxon>Sordariomycetes</taxon>
        <taxon>Hypocreomycetidae</taxon>
        <taxon>Hypocreales</taxon>
        <taxon>Nectriaceae</taxon>
        <taxon>Fusarium</taxon>
    </lineage>
</organism>
<dbReference type="Proteomes" id="UP000091967">
    <property type="component" value="Unassembled WGS sequence"/>
</dbReference>
<keyword evidence="3" id="KW-1185">Reference proteome</keyword>
<accession>A0A1B8AFE1</accession>
<evidence type="ECO:0000256" key="1">
    <source>
        <dbReference type="SAM" id="MobiDB-lite"/>
    </source>
</evidence>